<proteinExistence type="inferred from homology"/>
<evidence type="ECO:0000256" key="4">
    <source>
        <dbReference type="ARBA" id="ARBA00022982"/>
    </source>
</evidence>
<dbReference type="Gene3D" id="3.60.15.10">
    <property type="entry name" value="Ribonuclease Z/Hydroxyacylglutathione hydrolase-like"/>
    <property type="match status" value="1"/>
</dbReference>
<dbReference type="PANTHER" id="PTHR32145">
    <property type="entry name" value="DIFLAVIN FLAVOPROTEIN A 2-RELATED"/>
    <property type="match status" value="1"/>
</dbReference>
<dbReference type="EMBL" id="SLUM01000003">
    <property type="protein sequence ID" value="TCL60788.1"/>
    <property type="molecule type" value="Genomic_DNA"/>
</dbReference>
<dbReference type="GO" id="GO:0009055">
    <property type="term" value="F:electron transfer activity"/>
    <property type="evidence" value="ECO:0007669"/>
    <property type="project" value="InterPro"/>
</dbReference>
<dbReference type="GO" id="GO:0046872">
    <property type="term" value="F:metal ion binding"/>
    <property type="evidence" value="ECO:0007669"/>
    <property type="project" value="InterPro"/>
</dbReference>
<dbReference type="GO" id="GO:0010181">
    <property type="term" value="F:FMN binding"/>
    <property type="evidence" value="ECO:0007669"/>
    <property type="project" value="InterPro"/>
</dbReference>
<dbReference type="STRING" id="1650663.GCA_001486665_00249"/>
<feature type="domain" description="Flavodoxin-like" evidence="6">
    <location>
        <begin position="254"/>
        <end position="393"/>
    </location>
</feature>
<dbReference type="InterPro" id="IPR045761">
    <property type="entry name" value="ODP_dom"/>
</dbReference>
<dbReference type="InterPro" id="IPR001279">
    <property type="entry name" value="Metallo-B-lactamas"/>
</dbReference>
<dbReference type="InterPro" id="IPR036866">
    <property type="entry name" value="RibonucZ/Hydroxyglut_hydro"/>
</dbReference>
<evidence type="ECO:0000256" key="3">
    <source>
        <dbReference type="ARBA" id="ARBA00022448"/>
    </source>
</evidence>
<dbReference type="SUPFAM" id="SSF56281">
    <property type="entry name" value="Metallo-hydrolase/oxidoreductase"/>
    <property type="match status" value="1"/>
</dbReference>
<gene>
    <name evidence="7" type="ORF">EDD77_103111</name>
</gene>
<dbReference type="PIRSF" id="PIRSF005243">
    <property type="entry name" value="ROO"/>
    <property type="match status" value="1"/>
</dbReference>
<dbReference type="OrthoDB" id="9807946at2"/>
<dbReference type="InterPro" id="IPR051285">
    <property type="entry name" value="NADH_oxidoreductase_modular"/>
</dbReference>
<dbReference type="SMART" id="SM00849">
    <property type="entry name" value="Lactamase_B"/>
    <property type="match status" value="1"/>
</dbReference>
<dbReference type="InterPro" id="IPR008254">
    <property type="entry name" value="Flavodoxin/NO_synth"/>
</dbReference>
<dbReference type="Gene3D" id="3.40.50.360">
    <property type="match status" value="1"/>
</dbReference>
<comment type="caution">
    <text evidence="7">The sequence shown here is derived from an EMBL/GenBank/DDBJ whole genome shotgun (WGS) entry which is preliminary data.</text>
</comment>
<dbReference type="RefSeq" id="WP_058962779.1">
    <property type="nucleotide sequence ID" value="NZ_CABKVM010000011.1"/>
</dbReference>
<dbReference type="CDD" id="cd07709">
    <property type="entry name" value="flavodiiron_proteins_MBL-fold"/>
    <property type="match status" value="1"/>
</dbReference>
<dbReference type="InterPro" id="IPR029039">
    <property type="entry name" value="Flavoprotein-like_sf"/>
</dbReference>
<dbReference type="PANTHER" id="PTHR32145:SF11">
    <property type="entry name" value="DIFLAVIN FLAVOPROTEIN A 2-RELATED"/>
    <property type="match status" value="1"/>
</dbReference>
<keyword evidence="5" id="KW-0408">Iron</keyword>
<comment type="cofactor">
    <cofactor evidence="1">
        <name>Fe cation</name>
        <dbReference type="ChEBI" id="CHEBI:24875"/>
    </cofactor>
</comment>
<evidence type="ECO:0000256" key="1">
    <source>
        <dbReference type="ARBA" id="ARBA00001962"/>
    </source>
</evidence>
<accession>A0A4R1R5N9</accession>
<protein>
    <submittedName>
        <fullName evidence="7">Flavorubredoxin</fullName>
    </submittedName>
</protein>
<organism evidence="7 8">
    <name type="scientific">Allofournierella massiliensis</name>
    <dbReference type="NCBI Taxonomy" id="1650663"/>
    <lineage>
        <taxon>Bacteria</taxon>
        <taxon>Bacillati</taxon>
        <taxon>Bacillota</taxon>
        <taxon>Clostridia</taxon>
        <taxon>Eubacteriales</taxon>
        <taxon>Oscillospiraceae</taxon>
        <taxon>Allofournierella</taxon>
    </lineage>
</organism>
<dbReference type="PROSITE" id="PS50902">
    <property type="entry name" value="FLAVODOXIN_LIKE"/>
    <property type="match status" value="1"/>
</dbReference>
<dbReference type="SUPFAM" id="SSF52218">
    <property type="entry name" value="Flavoproteins"/>
    <property type="match status" value="1"/>
</dbReference>
<dbReference type="GeneID" id="97381668"/>
<name>A0A4R1R5N9_9FIRM</name>
<dbReference type="Proteomes" id="UP000295184">
    <property type="component" value="Unassembled WGS sequence"/>
</dbReference>
<evidence type="ECO:0000313" key="7">
    <source>
        <dbReference type="EMBL" id="TCL60788.1"/>
    </source>
</evidence>
<dbReference type="Pfam" id="PF19583">
    <property type="entry name" value="ODP"/>
    <property type="match status" value="1"/>
</dbReference>
<evidence type="ECO:0000256" key="5">
    <source>
        <dbReference type="ARBA" id="ARBA00023004"/>
    </source>
</evidence>
<evidence type="ECO:0000313" key="8">
    <source>
        <dbReference type="Proteomes" id="UP000295184"/>
    </source>
</evidence>
<dbReference type="AlphaFoldDB" id="A0A4R1R5N9"/>
<sequence>MGALQAKENIWWVGVQDPDLRVFDIVMYSEYGTSYNAYVVKGTEKTAVFETVKAKFFDQYLENLKEVCDPATIDYIVVGHTEPDHAGGVEKLLALAPNATVVGSATALTFLKEIVNHPFKSQAVTEKDQIDLGGMHLEFLSVPFLHWPDSMYTYIPEAKALFTVDSFGCHYADDRVFNDLIEGDFEAAYKYYFDNIMGPFKPFVLKALNRIKDLDIEFIGNGHGPVLRTNIQHYFDLYRKWATPVKKAPEDRNVVIAYVSAYGYTKQLAETIAEGLKDGGVQHIQMFDLVTDDNAAAKAALQSSDGFLLGSPTLVGDALPPIYEMLVGLNPIIHRGLPAAAFGSYGWSGEAVPNLTARMEALKLGQPLPGLKIRFKPSDAQLAEARQYGRDFAAAVLK</sequence>
<evidence type="ECO:0000256" key="2">
    <source>
        <dbReference type="ARBA" id="ARBA00007121"/>
    </source>
</evidence>
<evidence type="ECO:0000259" key="6">
    <source>
        <dbReference type="PROSITE" id="PS50902"/>
    </source>
</evidence>
<dbReference type="GO" id="GO:0016651">
    <property type="term" value="F:oxidoreductase activity, acting on NAD(P)H"/>
    <property type="evidence" value="ECO:0007669"/>
    <property type="project" value="UniProtKB-ARBA"/>
</dbReference>
<keyword evidence="3" id="KW-0813">Transport</keyword>
<reference evidence="7 8" key="1">
    <citation type="submission" date="2019-03" db="EMBL/GenBank/DDBJ databases">
        <title>Genomic Encyclopedia of Type Strains, Phase IV (KMG-IV): sequencing the most valuable type-strain genomes for metagenomic binning, comparative biology and taxonomic classification.</title>
        <authorList>
            <person name="Goeker M."/>
        </authorList>
    </citation>
    <scope>NUCLEOTIDE SEQUENCE [LARGE SCALE GENOMIC DNA]</scope>
    <source>
        <strain evidence="7 8">DSM 100451</strain>
    </source>
</reference>
<dbReference type="Pfam" id="PF00258">
    <property type="entry name" value="Flavodoxin_1"/>
    <property type="match status" value="1"/>
</dbReference>
<keyword evidence="4" id="KW-0249">Electron transport</keyword>
<comment type="similarity">
    <text evidence="2">In the N-terminal section; belongs to the zinc metallo-hydrolase group 3 family.</text>
</comment>
<dbReference type="InterPro" id="IPR016440">
    <property type="entry name" value="Rubredoxin-O_OxRdtase"/>
</dbReference>